<evidence type="ECO:0000313" key="2">
    <source>
        <dbReference type="EMBL" id="KAJ7953548.1"/>
    </source>
</evidence>
<dbReference type="Proteomes" id="UP001163823">
    <property type="component" value="Chromosome 10"/>
</dbReference>
<evidence type="ECO:0000259" key="1">
    <source>
        <dbReference type="Pfam" id="PF00248"/>
    </source>
</evidence>
<dbReference type="PRINTS" id="PR00069">
    <property type="entry name" value="ALDKETRDTASE"/>
</dbReference>
<accession>A0AAD7PFC5</accession>
<dbReference type="InterPro" id="IPR018170">
    <property type="entry name" value="Aldo/ket_reductase_CS"/>
</dbReference>
<dbReference type="SUPFAM" id="SSF51430">
    <property type="entry name" value="NAD(P)-linked oxidoreductase"/>
    <property type="match status" value="1"/>
</dbReference>
<sequence length="310" mass="34621">MESDPPVAVAVTEVALTDINLGIPSVILSSSLGNRGMPVIGMGTACDPSEYDVNSLKRAILDAIEVGYRHFDAAPLYRSEQALGEAILEALHLGLVHSRNDLFITTKLWCNDAHHDHVTPALKNSLGSVWAGMEECQRLGLTKSIGVCNFSCKKLQDLLILATIPPSVNQVEMSPVWQQRNLREFCAANNIVVMAYSPLGAKGARWGTNQVMDSHILNEIGNIREKTVAQVSLKWVYEQGVTLLVKSFKKERMKENLKIFDWELSEEDNKKINQIPQCRGMPKKDFVSRLMDLTSRWMSSGMVRFNLHID</sequence>
<name>A0AAD7PFC5_QUISA</name>
<dbReference type="KEGG" id="qsa:O6P43_025237"/>
<feature type="domain" description="NADP-dependent oxidoreductase" evidence="1">
    <location>
        <begin position="40"/>
        <end position="126"/>
    </location>
</feature>
<dbReference type="AlphaFoldDB" id="A0AAD7PFC5"/>
<dbReference type="PROSITE" id="PS00798">
    <property type="entry name" value="ALDOKETO_REDUCTASE_1"/>
    <property type="match status" value="1"/>
</dbReference>
<dbReference type="InterPro" id="IPR036812">
    <property type="entry name" value="NAD(P)_OxRdtase_dom_sf"/>
</dbReference>
<proteinExistence type="predicted"/>
<dbReference type="EMBL" id="JARAOO010000010">
    <property type="protein sequence ID" value="KAJ7953548.1"/>
    <property type="molecule type" value="Genomic_DNA"/>
</dbReference>
<gene>
    <name evidence="2" type="ORF">O6P43_025237</name>
</gene>
<keyword evidence="3" id="KW-1185">Reference proteome</keyword>
<dbReference type="Pfam" id="PF00248">
    <property type="entry name" value="Aldo_ket_red"/>
    <property type="match status" value="2"/>
</dbReference>
<dbReference type="PROSITE" id="PS00062">
    <property type="entry name" value="ALDOKETO_REDUCTASE_2"/>
    <property type="match status" value="1"/>
</dbReference>
<protein>
    <submittedName>
        <fullName evidence="2">NADPH-dependent codeinone reductase-like protein</fullName>
    </submittedName>
</protein>
<dbReference type="PROSITE" id="PS00063">
    <property type="entry name" value="ALDOKETO_REDUCTASE_3"/>
    <property type="match status" value="1"/>
</dbReference>
<organism evidence="2 3">
    <name type="scientific">Quillaja saponaria</name>
    <name type="common">Soap bark tree</name>
    <dbReference type="NCBI Taxonomy" id="32244"/>
    <lineage>
        <taxon>Eukaryota</taxon>
        <taxon>Viridiplantae</taxon>
        <taxon>Streptophyta</taxon>
        <taxon>Embryophyta</taxon>
        <taxon>Tracheophyta</taxon>
        <taxon>Spermatophyta</taxon>
        <taxon>Magnoliopsida</taxon>
        <taxon>eudicotyledons</taxon>
        <taxon>Gunneridae</taxon>
        <taxon>Pentapetalae</taxon>
        <taxon>rosids</taxon>
        <taxon>fabids</taxon>
        <taxon>Fabales</taxon>
        <taxon>Quillajaceae</taxon>
        <taxon>Quillaja</taxon>
    </lineage>
</organism>
<comment type="caution">
    <text evidence="2">The sequence shown here is derived from an EMBL/GenBank/DDBJ whole genome shotgun (WGS) entry which is preliminary data.</text>
</comment>
<dbReference type="InterPro" id="IPR023210">
    <property type="entry name" value="NADP_OxRdtase_dom"/>
</dbReference>
<evidence type="ECO:0000313" key="3">
    <source>
        <dbReference type="Proteomes" id="UP001163823"/>
    </source>
</evidence>
<reference evidence="2" key="1">
    <citation type="journal article" date="2023" name="Science">
        <title>Elucidation of the pathway for biosynthesis of saponin adjuvants from the soapbark tree.</title>
        <authorList>
            <person name="Reed J."/>
            <person name="Orme A."/>
            <person name="El-Demerdash A."/>
            <person name="Owen C."/>
            <person name="Martin L.B.B."/>
            <person name="Misra R.C."/>
            <person name="Kikuchi S."/>
            <person name="Rejzek M."/>
            <person name="Martin A.C."/>
            <person name="Harkess A."/>
            <person name="Leebens-Mack J."/>
            <person name="Louveau T."/>
            <person name="Stephenson M.J."/>
            <person name="Osbourn A."/>
        </authorList>
    </citation>
    <scope>NUCLEOTIDE SEQUENCE</scope>
    <source>
        <strain evidence="2">S10</strain>
    </source>
</reference>
<dbReference type="GO" id="GO:0016491">
    <property type="term" value="F:oxidoreductase activity"/>
    <property type="evidence" value="ECO:0007669"/>
    <property type="project" value="InterPro"/>
</dbReference>
<feature type="domain" description="NADP-dependent oxidoreductase" evidence="1">
    <location>
        <begin position="129"/>
        <end position="275"/>
    </location>
</feature>
<dbReference type="PANTHER" id="PTHR11732">
    <property type="entry name" value="ALDO/KETO REDUCTASE"/>
    <property type="match status" value="1"/>
</dbReference>
<dbReference type="InterPro" id="IPR020471">
    <property type="entry name" value="AKR"/>
</dbReference>
<dbReference type="Gene3D" id="3.20.20.100">
    <property type="entry name" value="NADP-dependent oxidoreductase domain"/>
    <property type="match status" value="2"/>
</dbReference>